<feature type="compositionally biased region" description="Basic and acidic residues" evidence="1">
    <location>
        <begin position="872"/>
        <end position="889"/>
    </location>
</feature>
<evidence type="ECO:0000313" key="3">
    <source>
        <dbReference type="Proteomes" id="UP001562357"/>
    </source>
</evidence>
<feature type="compositionally biased region" description="Basic residues" evidence="1">
    <location>
        <begin position="736"/>
        <end position="745"/>
    </location>
</feature>
<gene>
    <name evidence="2" type="primary">g4007</name>
    <name evidence="2" type="ORF">EsDP_00004007</name>
</gene>
<feature type="region of interest" description="Disordered" evidence="1">
    <location>
        <begin position="453"/>
        <end position="922"/>
    </location>
</feature>
<feature type="compositionally biased region" description="Low complexity" evidence="1">
    <location>
        <begin position="577"/>
        <end position="590"/>
    </location>
</feature>
<feature type="region of interest" description="Disordered" evidence="1">
    <location>
        <begin position="307"/>
        <end position="428"/>
    </location>
</feature>
<comment type="caution">
    <text evidence="2">The sequence shown here is derived from an EMBL/GenBank/DDBJ whole genome shotgun (WGS) entry which is preliminary data.</text>
</comment>
<feature type="compositionally biased region" description="Low complexity" evidence="1">
    <location>
        <begin position="523"/>
        <end position="547"/>
    </location>
</feature>
<feature type="compositionally biased region" description="Basic residues" evidence="1">
    <location>
        <begin position="652"/>
        <end position="662"/>
    </location>
</feature>
<feature type="compositionally biased region" description="Basic and acidic residues" evidence="1">
    <location>
        <begin position="468"/>
        <end position="478"/>
    </location>
</feature>
<protein>
    <recommendedName>
        <fullName evidence="4">RRM domain-containing protein</fullName>
    </recommendedName>
</protein>
<feature type="compositionally biased region" description="Polar residues" evidence="1">
    <location>
        <begin position="548"/>
        <end position="564"/>
    </location>
</feature>
<dbReference type="Proteomes" id="UP001562357">
    <property type="component" value="Unassembled WGS sequence"/>
</dbReference>
<name>A0ABQ0CQF3_9HYPO</name>
<dbReference type="EMBL" id="BAAFGZ010000143">
    <property type="protein sequence ID" value="GAB0135678.1"/>
    <property type="molecule type" value="Genomic_DNA"/>
</dbReference>
<feature type="compositionally biased region" description="Polar residues" evidence="1">
    <location>
        <begin position="27"/>
        <end position="39"/>
    </location>
</feature>
<organism evidence="2 3">
    <name type="scientific">Epichloe bromicola</name>
    <dbReference type="NCBI Taxonomy" id="79588"/>
    <lineage>
        <taxon>Eukaryota</taxon>
        <taxon>Fungi</taxon>
        <taxon>Dikarya</taxon>
        <taxon>Ascomycota</taxon>
        <taxon>Pezizomycotina</taxon>
        <taxon>Sordariomycetes</taxon>
        <taxon>Hypocreomycetidae</taxon>
        <taxon>Hypocreales</taxon>
        <taxon>Clavicipitaceae</taxon>
        <taxon>Epichloe</taxon>
    </lineage>
</organism>
<feature type="compositionally biased region" description="Polar residues" evidence="1">
    <location>
        <begin position="663"/>
        <end position="677"/>
    </location>
</feature>
<evidence type="ECO:0008006" key="4">
    <source>
        <dbReference type="Google" id="ProtNLM"/>
    </source>
</evidence>
<feature type="compositionally biased region" description="Polar residues" evidence="1">
    <location>
        <begin position="695"/>
        <end position="714"/>
    </location>
</feature>
<accession>A0ABQ0CQF3</accession>
<sequence>MLASPRGMTSTGYRGGYRNKGRRDYQGQRNFNNGFHHQNKQFSSGVDIAELGQTRQWRREGTSNYNNRYQNNPHCVNSRADPYEYSDCSCGGCAERNKSIWVRVKDTDSDTKDLQARLKFGLGARFGDVDEVFPVYHRMGNAFVVRFKNEDSVREALGFGNIALPEKDLSLLIGPTHRSKWIGKTYIGLEQSRRQTSEQRQQYQCMTQPQFNQAMYPVGGYGPMPFVPRDHQHIRSFSQHGVHHPPGNFQYMQRGAPMPSYFRGGGDSTYVPNCGPQYMGQQQPPFWQPAQEQHTFHHQGFVQAAFSQSEQRLPSRVQPAKSSECKSQSKPPSEEALENTEPTGQPQQRAVTPQSHRGRTPNHRAKVSLPPVTPTKLVDAEYREGEGGPGSSNAATPPPPRDASQTGSTDRGKYDDADTNTLTSASEVTERAVAGRKTFCIAQSPETSALVVESTAVGTHSRAPSMFTDKERKEREQAWDSIAIPLNPNKVNKAPAKSKPSNMDKRTESVEIRDPASNTQIESQADADTLSLDSSESSKTMSDSSTTGTPSSHRNYTKTPFNSATKDDTHVRHRRQGSQSSPSPSKSVTRSAREENTKTQQESATSEEPRVLNAAARDFNFPGHGRGTIRLGKRGEKATILNEMSLQGRGRNTARKNGKKSRQQPVPANDATCSQQKYADEAETGDQKISAASGHDTSQVSSKLQQQGHFSGENSALRDVSVSATASNVPVASSLKIHKKRRNNRKLSALLANDGRNEKEDQTYKSGRSSVDSTVEGASPDASSSSSASKDCPSPVRNVQESDSSHTRNASRESLQGEHRSLGKKMKGASEGGDSTPSVADGSADTSIKAAAQNGASAEAEGKISATTKSGKIKDKAQDKAESTDEQKSKNLRKTTSGSVLDERAWPSLPRSGRLSPQSKTK</sequence>
<feature type="compositionally biased region" description="Basic residues" evidence="1">
    <location>
        <begin position="356"/>
        <end position="366"/>
    </location>
</feature>
<evidence type="ECO:0000256" key="1">
    <source>
        <dbReference type="SAM" id="MobiDB-lite"/>
    </source>
</evidence>
<evidence type="ECO:0000313" key="2">
    <source>
        <dbReference type="EMBL" id="GAB0135678.1"/>
    </source>
</evidence>
<keyword evidence="3" id="KW-1185">Reference proteome</keyword>
<proteinExistence type="predicted"/>
<feature type="compositionally biased region" description="Polar residues" evidence="1">
    <location>
        <begin position="722"/>
        <end position="731"/>
    </location>
</feature>
<feature type="compositionally biased region" description="Basic and acidic residues" evidence="1">
    <location>
        <begin position="502"/>
        <end position="514"/>
    </location>
</feature>
<reference evidence="3" key="1">
    <citation type="submission" date="2024-06" db="EMBL/GenBank/DDBJ databases">
        <title>Draft Genome Sequences of Epichloe bromicola Strains Isolated from Elymus ciliaris.</title>
        <authorList>
            <consortium name="Epichloe bromicola genome sequencing consortium"/>
            <person name="Miura A."/>
            <person name="Imano S."/>
            <person name="Ashida A."/>
            <person name="Sato I."/>
            <person name="Chiba S."/>
            <person name="Tanaka A."/>
            <person name="Camagna M."/>
            <person name="Takemoto D."/>
        </authorList>
    </citation>
    <scope>NUCLEOTIDE SEQUENCE [LARGE SCALE GENOMIC DNA]</scope>
    <source>
        <strain evidence="3">DP</strain>
    </source>
</reference>
<feature type="region of interest" description="Disordered" evidence="1">
    <location>
        <begin position="1"/>
        <end position="39"/>
    </location>
</feature>
<feature type="compositionally biased region" description="Polar residues" evidence="1">
    <location>
        <begin position="340"/>
        <end position="355"/>
    </location>
</feature>
<feature type="compositionally biased region" description="Low complexity" evidence="1">
    <location>
        <begin position="850"/>
        <end position="859"/>
    </location>
</feature>
<feature type="compositionally biased region" description="Low complexity" evidence="1">
    <location>
        <begin position="778"/>
        <end position="795"/>
    </location>
</feature>
<feature type="compositionally biased region" description="Polar residues" evidence="1">
    <location>
        <begin position="764"/>
        <end position="773"/>
    </location>
</feature>